<protein>
    <submittedName>
        <fullName evidence="2">Uncharacterized protein</fullName>
    </submittedName>
</protein>
<evidence type="ECO:0000313" key="2">
    <source>
        <dbReference type="EMBL" id="KAF4145893.1"/>
    </source>
</evidence>
<dbReference type="EMBL" id="JAACNO010000682">
    <property type="protein sequence ID" value="KAF4145885.1"/>
    <property type="molecule type" value="Genomic_DNA"/>
</dbReference>
<evidence type="ECO:0000313" key="1">
    <source>
        <dbReference type="EMBL" id="KAF4145885.1"/>
    </source>
</evidence>
<accession>A0A8S9UZX9</accession>
<evidence type="ECO:0000313" key="3">
    <source>
        <dbReference type="Proteomes" id="UP000704712"/>
    </source>
</evidence>
<dbReference type="EMBL" id="JAACNO010000682">
    <property type="protein sequence ID" value="KAF4145893.1"/>
    <property type="molecule type" value="Genomic_DNA"/>
</dbReference>
<comment type="caution">
    <text evidence="2">The sequence shown here is derived from an EMBL/GenBank/DDBJ whole genome shotgun (WGS) entry which is preliminary data.</text>
</comment>
<reference evidence="2" key="1">
    <citation type="submission" date="2020-03" db="EMBL/GenBank/DDBJ databases">
        <title>Hybrid Assembly of Korean Phytophthora infestans isolates.</title>
        <authorList>
            <person name="Prokchorchik M."/>
            <person name="Lee Y."/>
            <person name="Seo J."/>
            <person name="Cho J.-H."/>
            <person name="Park Y.-E."/>
            <person name="Jang D.-C."/>
            <person name="Im J.-S."/>
            <person name="Choi J.-G."/>
            <person name="Park H.-J."/>
            <person name="Lee G.-B."/>
            <person name="Lee Y.-G."/>
            <person name="Hong S.-Y."/>
            <person name="Cho K."/>
            <person name="Sohn K.H."/>
        </authorList>
    </citation>
    <scope>NUCLEOTIDE SEQUENCE</scope>
    <source>
        <strain evidence="2">KR_2_A2</strain>
    </source>
</reference>
<dbReference type="AlphaFoldDB" id="A0A8S9UZX9"/>
<gene>
    <name evidence="1" type="ORF">GN958_ATG04925</name>
    <name evidence="2" type="ORF">GN958_ATG04933</name>
</gene>
<name>A0A8S9UZX9_PHYIN</name>
<dbReference type="Proteomes" id="UP000704712">
    <property type="component" value="Unassembled WGS sequence"/>
</dbReference>
<sequence length="88" mass="9974">MFNSEIEVAKKQQFVRADLKACIIIMMVTGGRDMNIPAAPVERNGVSYRMWKQTLWTLAEDLDKKANCKLRSIDGKITSKTAGSLRKR</sequence>
<proteinExistence type="predicted"/>
<organism evidence="2 3">
    <name type="scientific">Phytophthora infestans</name>
    <name type="common">Potato late blight agent</name>
    <name type="synonym">Botrytis infestans</name>
    <dbReference type="NCBI Taxonomy" id="4787"/>
    <lineage>
        <taxon>Eukaryota</taxon>
        <taxon>Sar</taxon>
        <taxon>Stramenopiles</taxon>
        <taxon>Oomycota</taxon>
        <taxon>Peronosporomycetes</taxon>
        <taxon>Peronosporales</taxon>
        <taxon>Peronosporaceae</taxon>
        <taxon>Phytophthora</taxon>
    </lineage>
</organism>